<organism evidence="1 2">
    <name type="scientific">Limnoraphis robusta CS-951</name>
    <dbReference type="NCBI Taxonomy" id="1637645"/>
    <lineage>
        <taxon>Bacteria</taxon>
        <taxon>Bacillati</taxon>
        <taxon>Cyanobacteriota</taxon>
        <taxon>Cyanophyceae</taxon>
        <taxon>Oscillatoriophycideae</taxon>
        <taxon>Oscillatoriales</taxon>
        <taxon>Sirenicapillariaceae</taxon>
        <taxon>Limnoraphis</taxon>
    </lineage>
</organism>
<sequence>MNNTTKNQSQDLLLDIACEEFNFERWAKAVKPQLIAALRGNFTVTPKLWQQAQEKVKSVSRSPPRHRL</sequence>
<evidence type="ECO:0000313" key="1">
    <source>
        <dbReference type="EMBL" id="KMW70405.1"/>
    </source>
</evidence>
<accession>A0A0J9EYY0</accession>
<reference evidence="1 2" key="1">
    <citation type="submission" date="2015-06" db="EMBL/GenBank/DDBJ databases">
        <title>Draft genome assembly of filamentous brackish cyanobacterium Limnoraphis robusta strain CS-951.</title>
        <authorList>
            <person name="Willis A."/>
            <person name="Parks M."/>
            <person name="Burford M.A."/>
        </authorList>
    </citation>
    <scope>NUCLEOTIDE SEQUENCE [LARGE SCALE GENOMIC DNA]</scope>
    <source>
        <strain evidence="1 2">CS-951</strain>
    </source>
</reference>
<dbReference type="EMBL" id="LATL02000180">
    <property type="protein sequence ID" value="KMW70405.1"/>
    <property type="molecule type" value="Genomic_DNA"/>
</dbReference>
<proteinExistence type="predicted"/>
<dbReference type="OrthoDB" id="465198at2"/>
<dbReference type="Proteomes" id="UP000033607">
    <property type="component" value="Unassembled WGS sequence"/>
</dbReference>
<name>A0A0J9EYY0_9CYAN</name>
<protein>
    <submittedName>
        <fullName evidence="1">Uncharacterized protein</fullName>
    </submittedName>
</protein>
<evidence type="ECO:0000313" key="2">
    <source>
        <dbReference type="Proteomes" id="UP000033607"/>
    </source>
</evidence>
<gene>
    <name evidence="1" type="ORF">WN50_35555</name>
</gene>
<comment type="caution">
    <text evidence="1">The sequence shown here is derived from an EMBL/GenBank/DDBJ whole genome shotgun (WGS) entry which is preliminary data.</text>
</comment>
<dbReference type="AlphaFoldDB" id="A0A0J9EYY0"/>